<feature type="region of interest" description="Disordered" evidence="2">
    <location>
        <begin position="1"/>
        <end position="23"/>
    </location>
</feature>
<keyword evidence="1" id="KW-0863">Zinc-finger</keyword>
<evidence type="ECO:0000259" key="3">
    <source>
        <dbReference type="PROSITE" id="PS50158"/>
    </source>
</evidence>
<evidence type="ECO:0000256" key="1">
    <source>
        <dbReference type="PROSITE-ProRule" id="PRU00047"/>
    </source>
</evidence>
<protein>
    <recommendedName>
        <fullName evidence="3">CCHC-type domain-containing protein</fullName>
    </recommendedName>
</protein>
<feature type="compositionally biased region" description="Low complexity" evidence="2">
    <location>
        <begin position="316"/>
        <end position="334"/>
    </location>
</feature>
<dbReference type="Proteomes" id="UP001160148">
    <property type="component" value="Unassembled WGS sequence"/>
</dbReference>
<feature type="region of interest" description="Disordered" evidence="2">
    <location>
        <begin position="304"/>
        <end position="371"/>
    </location>
</feature>
<keyword evidence="1" id="KW-0862">Zinc</keyword>
<dbReference type="GO" id="GO:0008270">
    <property type="term" value="F:zinc ion binding"/>
    <property type="evidence" value="ECO:0007669"/>
    <property type="project" value="UniProtKB-KW"/>
</dbReference>
<dbReference type="PROSITE" id="PS50158">
    <property type="entry name" value="ZF_CCHC"/>
    <property type="match status" value="1"/>
</dbReference>
<reference evidence="4 5" key="1">
    <citation type="submission" date="2023-01" db="EMBL/GenBank/DDBJ databases">
        <authorList>
            <person name="Whitehead M."/>
        </authorList>
    </citation>
    <scope>NUCLEOTIDE SEQUENCE [LARGE SCALE GENOMIC DNA]</scope>
</reference>
<dbReference type="SMART" id="SM00343">
    <property type="entry name" value="ZnF_C2HC"/>
    <property type="match status" value="1"/>
</dbReference>
<dbReference type="AlphaFoldDB" id="A0AAV0XBP8"/>
<feature type="compositionally biased region" description="Polar residues" evidence="2">
    <location>
        <begin position="347"/>
        <end position="363"/>
    </location>
</feature>
<comment type="caution">
    <text evidence="4">The sequence shown here is derived from an EMBL/GenBank/DDBJ whole genome shotgun (WGS) entry which is preliminary data.</text>
</comment>
<gene>
    <name evidence="4" type="ORF">MEUPH1_LOCUS19780</name>
</gene>
<keyword evidence="1" id="KW-0479">Metal-binding</keyword>
<evidence type="ECO:0000313" key="4">
    <source>
        <dbReference type="EMBL" id="CAI6365022.1"/>
    </source>
</evidence>
<evidence type="ECO:0000313" key="5">
    <source>
        <dbReference type="Proteomes" id="UP001160148"/>
    </source>
</evidence>
<dbReference type="SUPFAM" id="SSF57756">
    <property type="entry name" value="Retrovirus zinc finger-like domains"/>
    <property type="match status" value="1"/>
</dbReference>
<dbReference type="InterPro" id="IPR001878">
    <property type="entry name" value="Znf_CCHC"/>
</dbReference>
<accession>A0AAV0XBP8</accession>
<dbReference type="EMBL" id="CARXXK010000004">
    <property type="protein sequence ID" value="CAI6365022.1"/>
    <property type="molecule type" value="Genomic_DNA"/>
</dbReference>
<keyword evidence="5" id="KW-1185">Reference proteome</keyword>
<dbReference type="InterPro" id="IPR036875">
    <property type="entry name" value="Znf_CCHC_sf"/>
</dbReference>
<organism evidence="4 5">
    <name type="scientific">Macrosiphum euphorbiae</name>
    <name type="common">potato aphid</name>
    <dbReference type="NCBI Taxonomy" id="13131"/>
    <lineage>
        <taxon>Eukaryota</taxon>
        <taxon>Metazoa</taxon>
        <taxon>Ecdysozoa</taxon>
        <taxon>Arthropoda</taxon>
        <taxon>Hexapoda</taxon>
        <taxon>Insecta</taxon>
        <taxon>Pterygota</taxon>
        <taxon>Neoptera</taxon>
        <taxon>Paraneoptera</taxon>
        <taxon>Hemiptera</taxon>
        <taxon>Sternorrhyncha</taxon>
        <taxon>Aphidomorpha</taxon>
        <taxon>Aphidoidea</taxon>
        <taxon>Aphididae</taxon>
        <taxon>Macrosiphini</taxon>
        <taxon>Macrosiphum</taxon>
    </lineage>
</organism>
<dbReference type="GO" id="GO:0003676">
    <property type="term" value="F:nucleic acid binding"/>
    <property type="evidence" value="ECO:0007669"/>
    <property type="project" value="InterPro"/>
</dbReference>
<proteinExistence type="predicted"/>
<evidence type="ECO:0000256" key="2">
    <source>
        <dbReference type="SAM" id="MobiDB-lite"/>
    </source>
</evidence>
<name>A0AAV0XBP8_9HEMI</name>
<sequence length="486" mass="54231">MGDKPISTNDMNNTNSPSQHTLNNQTFAEIASNTTLPKMNQAIVFNSINNIKQIEYVSAISKIVPAENIIFVSRISNNRFCVFFNSQTVMENLLKTHSSIHVNGIDIPIRRLINASKRIILSNVYPTIPNQLILNALHQLGIKTTSQITHMKAGFATEQFSHILSFRRQIYINQDSATKLPNSITVTVENTTFRIFITDDIVTCFQCHQTGHFSSQCKNIPDPINVINETETVTETLIDLSSTTIEDNNLSSSLPIVSTQNYHNTQDSESVLLDQVVDKDIITSYEQPNKPSLIDKLKLTANHRTKVPPLQPAKRPAPSTSSASQPPSPKSFQPSSPPPQSTMKPPGSNTLDGRTQQSKNPKGSVSKKLKVRTNSISSDTVHTNIDECFDSTRDLFDTHLDFSLTFDQFRDFFESSKGCSDLENLCNKYACSPDDILEIISTIYPNVTVKSAKNRLTRLSNALKKIIQDFNACQNADPDEDDDETF</sequence>
<feature type="domain" description="CCHC-type" evidence="3">
    <location>
        <begin position="204"/>
        <end position="219"/>
    </location>
</feature>